<dbReference type="GO" id="GO:0000976">
    <property type="term" value="F:transcription cis-regulatory region binding"/>
    <property type="evidence" value="ECO:0007669"/>
    <property type="project" value="TreeGrafter"/>
</dbReference>
<reference evidence="4 5" key="1">
    <citation type="submission" date="2018-11" db="EMBL/GenBank/DDBJ databases">
        <title>The genome of Variovorax sp T529.</title>
        <authorList>
            <person name="Gao J."/>
        </authorList>
    </citation>
    <scope>NUCLEOTIDE SEQUENCE [LARGE SCALE GENOMIC DNA]</scope>
    <source>
        <strain evidence="4 5">T529</strain>
    </source>
</reference>
<feature type="DNA-binding region" description="H-T-H motif" evidence="2">
    <location>
        <begin position="44"/>
        <end position="63"/>
    </location>
</feature>
<organism evidence="4 5">
    <name type="scientific">Variovorax beijingensis</name>
    <dbReference type="NCBI Taxonomy" id="2496117"/>
    <lineage>
        <taxon>Bacteria</taxon>
        <taxon>Pseudomonadati</taxon>
        <taxon>Pseudomonadota</taxon>
        <taxon>Betaproteobacteria</taxon>
        <taxon>Burkholderiales</taxon>
        <taxon>Comamonadaceae</taxon>
        <taxon>Variovorax</taxon>
    </lineage>
</organism>
<keyword evidence="1 2" id="KW-0238">DNA-binding</keyword>
<dbReference type="PANTHER" id="PTHR30055">
    <property type="entry name" value="HTH-TYPE TRANSCRIPTIONAL REGULATOR RUTR"/>
    <property type="match status" value="1"/>
</dbReference>
<dbReference type="GO" id="GO:0003700">
    <property type="term" value="F:DNA-binding transcription factor activity"/>
    <property type="evidence" value="ECO:0007669"/>
    <property type="project" value="TreeGrafter"/>
</dbReference>
<evidence type="ECO:0000256" key="1">
    <source>
        <dbReference type="ARBA" id="ARBA00023125"/>
    </source>
</evidence>
<feature type="domain" description="HTH tetR-type" evidence="3">
    <location>
        <begin position="21"/>
        <end position="81"/>
    </location>
</feature>
<sequence>MQAKREKTPVDNRSVGRLSKADRRLQLLDTARLIVREEGADRLTLAHLAVRAGVSKPVTYEHFETRTGLLIELYRWIDTERITAFRVAMARGSLPAEETIAALAQTYLACGTDQGDEFHAVGAALAGSEEKACVYQELVDKVVEMFVAVLRPYSNLSEESLVLASMALIAAGDALTTAITRGNCSAAEAAEVFAPLIAAVTQDQS</sequence>
<dbReference type="Pfam" id="PF00440">
    <property type="entry name" value="TetR_N"/>
    <property type="match status" value="1"/>
</dbReference>
<name>A0A3P3E2J1_9BURK</name>
<dbReference type="Gene3D" id="1.10.357.10">
    <property type="entry name" value="Tetracycline Repressor, domain 2"/>
    <property type="match status" value="1"/>
</dbReference>
<gene>
    <name evidence="4" type="ORF">EH244_30590</name>
</gene>
<dbReference type="PRINTS" id="PR00455">
    <property type="entry name" value="HTHTETR"/>
</dbReference>
<protein>
    <submittedName>
        <fullName evidence="4">TetR/AcrR family transcriptional regulator</fullName>
    </submittedName>
</protein>
<evidence type="ECO:0000259" key="3">
    <source>
        <dbReference type="PROSITE" id="PS50977"/>
    </source>
</evidence>
<dbReference type="EMBL" id="RQXU01000038">
    <property type="protein sequence ID" value="RRH80494.1"/>
    <property type="molecule type" value="Genomic_DNA"/>
</dbReference>
<evidence type="ECO:0000313" key="4">
    <source>
        <dbReference type="EMBL" id="RRH80494.1"/>
    </source>
</evidence>
<dbReference type="PANTHER" id="PTHR30055:SF223">
    <property type="entry name" value="HTH-TYPE TRANSCRIPTIONAL REGULATOR UIDR"/>
    <property type="match status" value="1"/>
</dbReference>
<dbReference type="AlphaFoldDB" id="A0A3P3E2J1"/>
<evidence type="ECO:0000313" key="5">
    <source>
        <dbReference type="Proteomes" id="UP000271590"/>
    </source>
</evidence>
<dbReference type="PROSITE" id="PS50977">
    <property type="entry name" value="HTH_TETR_2"/>
    <property type="match status" value="1"/>
</dbReference>
<dbReference type="InterPro" id="IPR009057">
    <property type="entry name" value="Homeodomain-like_sf"/>
</dbReference>
<proteinExistence type="predicted"/>
<dbReference type="SUPFAM" id="SSF46689">
    <property type="entry name" value="Homeodomain-like"/>
    <property type="match status" value="1"/>
</dbReference>
<comment type="caution">
    <text evidence="4">The sequence shown here is derived from an EMBL/GenBank/DDBJ whole genome shotgun (WGS) entry which is preliminary data.</text>
</comment>
<dbReference type="Proteomes" id="UP000271590">
    <property type="component" value="Unassembled WGS sequence"/>
</dbReference>
<dbReference type="InterPro" id="IPR050109">
    <property type="entry name" value="HTH-type_TetR-like_transc_reg"/>
</dbReference>
<accession>A0A3P3E2J1</accession>
<dbReference type="InterPro" id="IPR001647">
    <property type="entry name" value="HTH_TetR"/>
</dbReference>
<evidence type="ECO:0000256" key="2">
    <source>
        <dbReference type="PROSITE-ProRule" id="PRU00335"/>
    </source>
</evidence>
<dbReference type="RefSeq" id="WP_124962039.1">
    <property type="nucleotide sequence ID" value="NZ_RQXU01000038.1"/>
</dbReference>